<sequence length="146" mass="16401">MLHAPVETFRGVVYPWQCDGMGHMNTQFYSALYDGATLHFLARLCPQAELKKLNYGWADVQQLIRYEIELVAGDLPVVRTSLIRMGNKSIEYRHQLCDAETGRVHSTSDQVTVLFDLERRASAPLSDAIRDAARRLAAAHPMNGSP</sequence>
<dbReference type="Proteomes" id="UP000616151">
    <property type="component" value="Unassembled WGS sequence"/>
</dbReference>
<accession>A0ACC5R9R7</accession>
<dbReference type="EMBL" id="JAENHL010000008">
    <property type="protein sequence ID" value="MBK1869411.1"/>
    <property type="molecule type" value="Genomic_DNA"/>
</dbReference>
<proteinExistence type="predicted"/>
<gene>
    <name evidence="1" type="ORF">JHL16_23830</name>
</gene>
<reference evidence="1" key="1">
    <citation type="submission" date="2021-01" db="EMBL/GenBank/DDBJ databases">
        <authorList>
            <person name="Sun Q."/>
        </authorList>
    </citation>
    <scope>NUCLEOTIDE SEQUENCE</scope>
    <source>
        <strain evidence="1">YIM B02566</strain>
    </source>
</reference>
<organism evidence="1 2">
    <name type="scientific">Taklimakanibacter albus</name>
    <dbReference type="NCBI Taxonomy" id="2800327"/>
    <lineage>
        <taxon>Bacteria</taxon>
        <taxon>Pseudomonadati</taxon>
        <taxon>Pseudomonadota</taxon>
        <taxon>Alphaproteobacteria</taxon>
        <taxon>Hyphomicrobiales</taxon>
        <taxon>Aestuariivirgaceae</taxon>
        <taxon>Taklimakanibacter</taxon>
    </lineage>
</organism>
<protein>
    <submittedName>
        <fullName evidence="1">Acyl-CoA thioesterase</fullName>
    </submittedName>
</protein>
<comment type="caution">
    <text evidence="1">The sequence shown here is derived from an EMBL/GenBank/DDBJ whole genome shotgun (WGS) entry which is preliminary data.</text>
</comment>
<evidence type="ECO:0000313" key="1">
    <source>
        <dbReference type="EMBL" id="MBK1869411.1"/>
    </source>
</evidence>
<keyword evidence="2" id="KW-1185">Reference proteome</keyword>
<evidence type="ECO:0000313" key="2">
    <source>
        <dbReference type="Proteomes" id="UP000616151"/>
    </source>
</evidence>
<name>A0ACC5R9R7_9HYPH</name>